<feature type="signal peptide" evidence="1">
    <location>
        <begin position="1"/>
        <end position="20"/>
    </location>
</feature>
<keyword evidence="3" id="KW-1185">Reference proteome</keyword>
<accession>A0ABR0GNQ0</accession>
<dbReference type="RefSeq" id="XP_062746368.1">
    <property type="nucleotide sequence ID" value="XM_062883416.1"/>
</dbReference>
<reference evidence="2 3" key="1">
    <citation type="journal article" date="2023" name="bioRxiv">
        <title>High-quality genome assemblies of four members of thePodospora anserinaspecies complex.</title>
        <authorList>
            <person name="Ament-Velasquez S.L."/>
            <person name="Vogan A.A."/>
            <person name="Wallerman O."/>
            <person name="Hartmann F."/>
            <person name="Gautier V."/>
            <person name="Silar P."/>
            <person name="Giraud T."/>
            <person name="Johannesson H."/>
        </authorList>
    </citation>
    <scope>NUCLEOTIDE SEQUENCE [LARGE SCALE GENOMIC DNA]</scope>
    <source>
        <strain evidence="2 3">CBS 415.72m</strain>
    </source>
</reference>
<dbReference type="EMBL" id="JAFFHA010000004">
    <property type="protein sequence ID" value="KAK4657395.1"/>
    <property type="molecule type" value="Genomic_DNA"/>
</dbReference>
<feature type="chain" id="PRO_5047169082" description="Extracellular membrane protein CFEM domain-containing protein" evidence="1">
    <location>
        <begin position="21"/>
        <end position="144"/>
    </location>
</feature>
<evidence type="ECO:0000313" key="3">
    <source>
        <dbReference type="Proteomes" id="UP001323405"/>
    </source>
</evidence>
<evidence type="ECO:0000313" key="2">
    <source>
        <dbReference type="EMBL" id="KAK4657395.1"/>
    </source>
</evidence>
<protein>
    <recommendedName>
        <fullName evidence="4">Extracellular membrane protein CFEM domain-containing protein</fullName>
    </recommendedName>
</protein>
<name>A0ABR0GNQ0_9PEZI</name>
<gene>
    <name evidence="2" type="ORF">QC762_0045430</name>
</gene>
<evidence type="ECO:0000256" key="1">
    <source>
        <dbReference type="SAM" id="SignalP"/>
    </source>
</evidence>
<dbReference type="Proteomes" id="UP001323405">
    <property type="component" value="Unassembled WGS sequence"/>
</dbReference>
<evidence type="ECO:0008006" key="4">
    <source>
        <dbReference type="Google" id="ProtNLM"/>
    </source>
</evidence>
<dbReference type="GeneID" id="87903008"/>
<sequence>MRVSATFLFLLAGLASTTTALHVPDFLWSIINKIDRRCQYDCWCVEDDLSAQCCASIDGTVDENPIPTCVKMNLTGATTFATCCGSKNGYGCSQKARCPRPDGGNSYVDRGPHWRCTVMKYDIAMAETAVVGNGGESVPVRELV</sequence>
<keyword evidence="1" id="KW-0732">Signal</keyword>
<organism evidence="2 3">
    <name type="scientific">Podospora pseudocomata</name>
    <dbReference type="NCBI Taxonomy" id="2093779"/>
    <lineage>
        <taxon>Eukaryota</taxon>
        <taxon>Fungi</taxon>
        <taxon>Dikarya</taxon>
        <taxon>Ascomycota</taxon>
        <taxon>Pezizomycotina</taxon>
        <taxon>Sordariomycetes</taxon>
        <taxon>Sordariomycetidae</taxon>
        <taxon>Sordariales</taxon>
        <taxon>Podosporaceae</taxon>
        <taxon>Podospora</taxon>
    </lineage>
</organism>
<proteinExistence type="predicted"/>
<comment type="caution">
    <text evidence="2">The sequence shown here is derived from an EMBL/GenBank/DDBJ whole genome shotgun (WGS) entry which is preliminary data.</text>
</comment>